<evidence type="ECO:0000256" key="1">
    <source>
        <dbReference type="SAM" id="MobiDB-lite"/>
    </source>
</evidence>
<keyword evidence="4" id="KW-1185">Reference proteome</keyword>
<dbReference type="RefSeq" id="WP_344551529.1">
    <property type="nucleotide sequence ID" value="NZ_BAAANS010000010.1"/>
</dbReference>
<gene>
    <name evidence="3" type="ORF">GCM10009759_19320</name>
</gene>
<protein>
    <submittedName>
        <fullName evidence="3">Uncharacterized protein</fullName>
    </submittedName>
</protein>
<feature type="region of interest" description="Disordered" evidence="1">
    <location>
        <begin position="1"/>
        <end position="25"/>
    </location>
</feature>
<reference evidence="3 4" key="1">
    <citation type="journal article" date="2019" name="Int. J. Syst. Evol. Microbiol.">
        <title>The Global Catalogue of Microorganisms (GCM) 10K type strain sequencing project: providing services to taxonomists for standard genome sequencing and annotation.</title>
        <authorList>
            <consortium name="The Broad Institute Genomics Platform"/>
            <consortium name="The Broad Institute Genome Sequencing Center for Infectious Disease"/>
            <person name="Wu L."/>
            <person name="Ma J."/>
        </authorList>
    </citation>
    <scope>NUCLEOTIDE SEQUENCE [LARGE SCALE GENOMIC DNA]</scope>
    <source>
        <strain evidence="3 4">JCM 14559</strain>
    </source>
</reference>
<evidence type="ECO:0000313" key="4">
    <source>
        <dbReference type="Proteomes" id="UP001500897"/>
    </source>
</evidence>
<accession>A0ABN2WID2</accession>
<keyword evidence="2" id="KW-0472">Membrane</keyword>
<sequence length="242" mass="25647">MPDTAQEQQEQEAQPTGPRAQSLDSLRSIWAAGDQPQPILPWYRKVTRKQVGAASACLAVLLAGYLAIRSVDSGAARHEVALPTDFAGLTRVADDQELATLRTGYAQQNTGRYVPWHTQVQGYGQPGATGLWDSELVAVAMDTEGSVPDAAQAATKMLGGYSPDGSSLADGTPVNDMQTYPPGPLKGALACATVGEPGEEYDVCAWADGNTMGNLSDLAGTLTRDQLVDRTRELRALTERSA</sequence>
<dbReference type="EMBL" id="BAAANS010000010">
    <property type="protein sequence ID" value="GAA2093111.1"/>
    <property type="molecule type" value="Genomic_DNA"/>
</dbReference>
<evidence type="ECO:0000313" key="3">
    <source>
        <dbReference type="EMBL" id="GAA2093111.1"/>
    </source>
</evidence>
<comment type="caution">
    <text evidence="3">The sequence shown here is derived from an EMBL/GenBank/DDBJ whole genome shotgun (WGS) entry which is preliminary data.</text>
</comment>
<dbReference type="Proteomes" id="UP001500897">
    <property type="component" value="Unassembled WGS sequence"/>
</dbReference>
<proteinExistence type="predicted"/>
<keyword evidence="2" id="KW-0812">Transmembrane</keyword>
<evidence type="ECO:0000256" key="2">
    <source>
        <dbReference type="SAM" id="Phobius"/>
    </source>
</evidence>
<feature type="transmembrane region" description="Helical" evidence="2">
    <location>
        <begin position="51"/>
        <end position="68"/>
    </location>
</feature>
<name>A0ABN2WID2_9ACTN</name>
<keyword evidence="2" id="KW-1133">Transmembrane helix</keyword>
<organism evidence="3 4">
    <name type="scientific">Kitasatospora saccharophila</name>
    <dbReference type="NCBI Taxonomy" id="407973"/>
    <lineage>
        <taxon>Bacteria</taxon>
        <taxon>Bacillati</taxon>
        <taxon>Actinomycetota</taxon>
        <taxon>Actinomycetes</taxon>
        <taxon>Kitasatosporales</taxon>
        <taxon>Streptomycetaceae</taxon>
        <taxon>Kitasatospora</taxon>
    </lineage>
</organism>
<feature type="compositionally biased region" description="Low complexity" evidence="1">
    <location>
        <begin position="1"/>
        <end position="14"/>
    </location>
</feature>